<evidence type="ECO:0000313" key="4">
    <source>
        <dbReference type="Proteomes" id="UP000887567"/>
    </source>
</evidence>
<name>A0A913YGG1_EXADI</name>
<dbReference type="AlphaFoldDB" id="A0A913YGG1"/>
<organism evidence="3 4">
    <name type="scientific">Exaiptasia diaphana</name>
    <name type="common">Tropical sea anemone</name>
    <name type="synonym">Aiptasia pulchella</name>
    <dbReference type="NCBI Taxonomy" id="2652724"/>
    <lineage>
        <taxon>Eukaryota</taxon>
        <taxon>Metazoa</taxon>
        <taxon>Cnidaria</taxon>
        <taxon>Anthozoa</taxon>
        <taxon>Hexacorallia</taxon>
        <taxon>Actiniaria</taxon>
        <taxon>Aiptasiidae</taxon>
        <taxon>Exaiptasia</taxon>
    </lineage>
</organism>
<dbReference type="Proteomes" id="UP000887567">
    <property type="component" value="Unplaced"/>
</dbReference>
<protein>
    <submittedName>
        <fullName evidence="3">Uncharacterized protein</fullName>
    </submittedName>
</protein>
<feature type="coiled-coil region" evidence="1">
    <location>
        <begin position="38"/>
        <end position="65"/>
    </location>
</feature>
<evidence type="ECO:0000256" key="1">
    <source>
        <dbReference type="SAM" id="Coils"/>
    </source>
</evidence>
<feature type="region of interest" description="Disordered" evidence="2">
    <location>
        <begin position="1"/>
        <end position="25"/>
    </location>
</feature>
<sequence>MSESNRQDESQQSTKEEDSKKKTKKDNIEDLIELIIKDEKTAEDNEKIKQDVKELLKESEQLTATAANNGQKWAFFLMVSYQLKRSDRKELIELGISLVEDARNIENEGNSFKEIKQIVTPSGLENLSKTWQMNLLELSLMV</sequence>
<evidence type="ECO:0000313" key="3">
    <source>
        <dbReference type="EnsemblMetazoa" id="XP_028513597.1"/>
    </source>
</evidence>
<accession>A0A913YGG1</accession>
<dbReference type="EnsemblMetazoa" id="XM_028657796.1">
    <property type="protein sequence ID" value="XP_028513597.1"/>
    <property type="gene ID" value="LOC114574637"/>
</dbReference>
<evidence type="ECO:0000256" key="2">
    <source>
        <dbReference type="SAM" id="MobiDB-lite"/>
    </source>
</evidence>
<keyword evidence="1" id="KW-0175">Coiled coil</keyword>
<reference evidence="3" key="1">
    <citation type="submission" date="2022-11" db="UniProtKB">
        <authorList>
            <consortium name="EnsemblMetazoa"/>
        </authorList>
    </citation>
    <scope>IDENTIFICATION</scope>
</reference>
<dbReference type="GeneID" id="114574637"/>
<keyword evidence="4" id="KW-1185">Reference proteome</keyword>
<dbReference type="KEGG" id="epa:114574637"/>
<proteinExistence type="predicted"/>
<dbReference type="RefSeq" id="XP_028513597.1">
    <property type="nucleotide sequence ID" value="XM_028657796.1"/>
</dbReference>